<keyword evidence="4" id="KW-0677">Repeat</keyword>
<dbReference type="EMBL" id="CP030759">
    <property type="protein sequence ID" value="AXA34855.1"/>
    <property type="molecule type" value="Genomic_DNA"/>
</dbReference>
<evidence type="ECO:0000259" key="10">
    <source>
        <dbReference type="Pfam" id="PF13375"/>
    </source>
</evidence>
<dbReference type="InterPro" id="IPR037225">
    <property type="entry name" value="Nuo51_FMN-bd_sf"/>
</dbReference>
<dbReference type="InterPro" id="IPR017900">
    <property type="entry name" value="4Fe4S_Fe_S_CS"/>
</dbReference>
<evidence type="ECO:0000313" key="11">
    <source>
        <dbReference type="EMBL" id="AXA34855.1"/>
    </source>
</evidence>
<keyword evidence="2" id="KW-0004">4Fe-4S</keyword>
<dbReference type="SUPFAM" id="SSF142019">
    <property type="entry name" value="Nqo1 FMN-binding domain-like"/>
    <property type="match status" value="1"/>
</dbReference>
<keyword evidence="1" id="KW-0813">Transport</keyword>
<feature type="domain" description="RnfC Barrel sandwich hybrid" evidence="10">
    <location>
        <begin position="372"/>
        <end position="427"/>
    </location>
</feature>
<dbReference type="PANTHER" id="PTHR43034:SF2">
    <property type="entry name" value="ION-TRANSLOCATING OXIDOREDUCTASE COMPLEX SUBUNIT C"/>
    <property type="match status" value="1"/>
</dbReference>
<reference evidence="11 12" key="1">
    <citation type="submission" date="2018-05" db="EMBL/GenBank/DDBJ databases">
        <title>A metagenomic window into the 2 km-deep terrestrial subsurface aquifer revealed taxonomically and functionally diverse microbial community comprising novel uncultured bacterial lineages.</title>
        <authorList>
            <person name="Kadnikov V.V."/>
            <person name="Mardanov A.V."/>
            <person name="Beletsky A.V."/>
            <person name="Banks D."/>
            <person name="Pimenov N.V."/>
            <person name="Frank Y.A."/>
            <person name="Karnachuk O.V."/>
            <person name="Ravin N.V."/>
        </authorList>
    </citation>
    <scope>NUCLEOTIDE SEQUENCE [LARGE SCALE GENOMIC DNA]</scope>
    <source>
        <strain evidence="11">BY</strain>
    </source>
</reference>
<keyword evidence="5" id="KW-0249">Electron transport</keyword>
<dbReference type="Pfam" id="PF13375">
    <property type="entry name" value="RnfC_N"/>
    <property type="match status" value="1"/>
</dbReference>
<dbReference type="PROSITE" id="PS00198">
    <property type="entry name" value="4FE4S_FER_1"/>
    <property type="match status" value="1"/>
</dbReference>
<evidence type="ECO:0000256" key="3">
    <source>
        <dbReference type="ARBA" id="ARBA00022723"/>
    </source>
</evidence>
<evidence type="ECO:0000256" key="4">
    <source>
        <dbReference type="ARBA" id="ARBA00022737"/>
    </source>
</evidence>
<sequence>MSVTPETVFEKGVVGAGGAGFPTHVKMRAEAEVFILNAAECEPLLHKDKELLMHHTDEVLAGIQFARAMTRARRCVIGIKEKYHEVIAKLERVVPEGIEVAHLRDTYPAGDEFLLVYDVTKRVIPPGGLPLHVGCIVNNVETMFNLGKEGPVTHKFLTVTGAVAQPCTLEVPIGTPVGEVIEAAGGSTVREFGVLLNGVMMGKLCTDLTTPVTKTTGGVYVLPEHHPLLRRYRMDYPTINRIGRSACDQCSFCTEMCPRYLLGHPIEPHKAMRALGFTLESASLIVGTTYCCECNICTMIACPEDLDPRNVCIQDKALVKEKGLKWSGDPHSVRPHPMYEARRTPTKRLITKLGLHGFPNEGALRPKPLETGRVRIPLKQHVGAAALPIVEVGAKVRCGDLIAMPPRDQLGAPIHASIHGTVTAIGDSIEITA</sequence>
<dbReference type="Gene3D" id="3.10.20.600">
    <property type="match status" value="1"/>
</dbReference>
<dbReference type="Gene3D" id="3.40.50.11540">
    <property type="entry name" value="NADH-ubiquinone oxidoreductase 51kDa subunit"/>
    <property type="match status" value="1"/>
</dbReference>
<dbReference type="InterPro" id="IPR026902">
    <property type="entry name" value="RnfC_N"/>
</dbReference>
<evidence type="ECO:0000259" key="8">
    <source>
        <dbReference type="Pfam" id="PF01512"/>
    </source>
</evidence>
<evidence type="ECO:0000256" key="2">
    <source>
        <dbReference type="ARBA" id="ARBA00022485"/>
    </source>
</evidence>
<dbReference type="GO" id="GO:0009055">
    <property type="term" value="F:electron transfer activity"/>
    <property type="evidence" value="ECO:0007669"/>
    <property type="project" value="InterPro"/>
</dbReference>
<dbReference type="GO" id="GO:0016020">
    <property type="term" value="C:membrane"/>
    <property type="evidence" value="ECO:0007669"/>
    <property type="project" value="InterPro"/>
</dbReference>
<keyword evidence="3" id="KW-0479">Metal-binding</keyword>
<accession>A0A2Z4Y2U2</accession>
<dbReference type="Pfam" id="PF01512">
    <property type="entry name" value="Complex1_51K"/>
    <property type="match status" value="1"/>
</dbReference>
<evidence type="ECO:0000256" key="7">
    <source>
        <dbReference type="ARBA" id="ARBA00023014"/>
    </source>
</evidence>
<dbReference type="InterPro" id="IPR019554">
    <property type="entry name" value="Soluble_ligand-bd"/>
</dbReference>
<name>A0A2Z4Y2U2_SUMC1</name>
<dbReference type="KEGG" id="schv:BRCON_0078"/>
<dbReference type="GO" id="GO:0051539">
    <property type="term" value="F:4 iron, 4 sulfur cluster binding"/>
    <property type="evidence" value="ECO:0007669"/>
    <property type="project" value="UniProtKB-KW"/>
</dbReference>
<dbReference type="PANTHER" id="PTHR43034">
    <property type="entry name" value="ION-TRANSLOCATING OXIDOREDUCTASE COMPLEX SUBUNIT C"/>
    <property type="match status" value="1"/>
</dbReference>
<protein>
    <submittedName>
        <fullName evidence="11">Cob(III)alamin reductase</fullName>
    </submittedName>
</protein>
<evidence type="ECO:0000256" key="5">
    <source>
        <dbReference type="ARBA" id="ARBA00022982"/>
    </source>
</evidence>
<evidence type="ECO:0000256" key="1">
    <source>
        <dbReference type="ARBA" id="ARBA00022448"/>
    </source>
</evidence>
<gene>
    <name evidence="11" type="ORF">BRCON_0078</name>
</gene>
<dbReference type="InterPro" id="IPR011538">
    <property type="entry name" value="Nuo51_FMN-bd"/>
</dbReference>
<keyword evidence="7" id="KW-0411">Iron-sulfur</keyword>
<keyword evidence="6" id="KW-0408">Iron</keyword>
<feature type="domain" description="NADH-ubiquinone oxidoreductase 51kDa subunit FMN-binding" evidence="8">
    <location>
        <begin position="9"/>
        <end position="146"/>
    </location>
</feature>
<dbReference type="Pfam" id="PF10531">
    <property type="entry name" value="SLBB"/>
    <property type="match status" value="1"/>
</dbReference>
<dbReference type="Proteomes" id="UP000262583">
    <property type="component" value="Chromosome"/>
</dbReference>
<dbReference type="SUPFAM" id="SSF46548">
    <property type="entry name" value="alpha-helical ferredoxin"/>
    <property type="match status" value="1"/>
</dbReference>
<dbReference type="InterPro" id="IPR017054">
    <property type="entry name" value="PduS"/>
</dbReference>
<dbReference type="PIRSF" id="PIRSF036408">
    <property type="entry name" value="PduS_prd"/>
    <property type="match status" value="1"/>
</dbReference>
<dbReference type="AlphaFoldDB" id="A0A2Z4Y2U2"/>
<evidence type="ECO:0000313" key="12">
    <source>
        <dbReference type="Proteomes" id="UP000262583"/>
    </source>
</evidence>
<evidence type="ECO:0000259" key="9">
    <source>
        <dbReference type="Pfam" id="PF10531"/>
    </source>
</evidence>
<dbReference type="Pfam" id="PF13534">
    <property type="entry name" value="Fer4_17"/>
    <property type="match status" value="1"/>
</dbReference>
<evidence type="ECO:0000256" key="6">
    <source>
        <dbReference type="ARBA" id="ARBA00023004"/>
    </source>
</evidence>
<proteinExistence type="predicted"/>
<dbReference type="SUPFAM" id="SSF142984">
    <property type="entry name" value="Nqo1 middle domain-like"/>
    <property type="match status" value="1"/>
</dbReference>
<feature type="domain" description="Soluble ligand binding" evidence="9">
    <location>
        <begin position="158"/>
        <end position="191"/>
    </location>
</feature>
<dbReference type="InterPro" id="IPR010208">
    <property type="entry name" value="Ion_transpt_RnfC/RsxC"/>
</dbReference>
<organism evidence="11 12">
    <name type="scientific">Sumerlaea chitinivorans</name>
    <dbReference type="NCBI Taxonomy" id="2250252"/>
    <lineage>
        <taxon>Bacteria</taxon>
        <taxon>Candidatus Sumerlaeota</taxon>
        <taxon>Candidatus Sumerlaeia</taxon>
        <taxon>Candidatus Sumerlaeales</taxon>
        <taxon>Candidatus Sumerlaeaceae</taxon>
        <taxon>Candidatus Sumerlaea</taxon>
    </lineage>
</organism>
<dbReference type="GO" id="GO:0046872">
    <property type="term" value="F:metal ion binding"/>
    <property type="evidence" value="ECO:0007669"/>
    <property type="project" value="UniProtKB-KW"/>
</dbReference>